<gene>
    <name evidence="6" type="ORF">CMUS01_12267</name>
</gene>
<organism evidence="6 7">
    <name type="scientific">Colletotrichum musicola</name>
    <dbReference type="NCBI Taxonomy" id="2175873"/>
    <lineage>
        <taxon>Eukaryota</taxon>
        <taxon>Fungi</taxon>
        <taxon>Dikarya</taxon>
        <taxon>Ascomycota</taxon>
        <taxon>Pezizomycotina</taxon>
        <taxon>Sordariomycetes</taxon>
        <taxon>Hypocreomycetidae</taxon>
        <taxon>Glomerellales</taxon>
        <taxon>Glomerellaceae</taxon>
        <taxon>Colletotrichum</taxon>
        <taxon>Colletotrichum orchidearum species complex</taxon>
    </lineage>
</organism>
<proteinExistence type="predicted"/>
<evidence type="ECO:0000256" key="1">
    <source>
        <dbReference type="ARBA" id="ARBA00001970"/>
    </source>
</evidence>
<comment type="caution">
    <text evidence="6">The sequence shown here is derived from an EMBL/GenBank/DDBJ whole genome shotgun (WGS) entry which is preliminary data.</text>
</comment>
<keyword evidence="5" id="KW-0456">Lyase</keyword>
<comment type="cofactor">
    <cofactor evidence="1">
        <name>heme b</name>
        <dbReference type="ChEBI" id="CHEBI:60344"/>
    </cofactor>
</comment>
<sequence>MLVSAIPEHLQCPRRLAAKTPPKFEPPFPAYSAGFPKETKDLVFAIIGAQYASADKADGDAGARLTQFTTSKAVEAANRPQFSEWAAVTDNRGYYNVAHLAYWPSKTAYETWAAESGFQTWWDSLDAEAERHGWFLEVFLPTMDRFETVFSNDTIPEGAAHMRERVIGPIKEHVYWGSMRDRMAAAQNDELAGEKVDRATTNGNGVPKSRRVRVSGKQNLAVIRSGQDWSATLPEERELYVKTIHPVLTEGMNFLRDSGGEVGCHSCRFMDLIDPATGEAGKDRTFGLAFFDDLASLEGWAKEHPTHLKIFGGFLQYAAKLNNNVSLRLFHEVLVLKPEQQQFEYVGCHSGTGLLSTV</sequence>
<evidence type="ECO:0000313" key="7">
    <source>
        <dbReference type="Proteomes" id="UP000639643"/>
    </source>
</evidence>
<dbReference type="GO" id="GO:0046872">
    <property type="term" value="F:metal ion binding"/>
    <property type="evidence" value="ECO:0007669"/>
    <property type="project" value="UniProtKB-KW"/>
</dbReference>
<evidence type="ECO:0000256" key="5">
    <source>
        <dbReference type="ARBA" id="ARBA00023239"/>
    </source>
</evidence>
<reference evidence="6" key="1">
    <citation type="journal article" date="2020" name="Phytopathology">
        <title>Genome Sequence Resources of Colletotrichum truncatum, C. plurivorum, C. musicola, and C. sojae: Four Species Pathogenic to Soybean (Glycine max).</title>
        <authorList>
            <person name="Rogerio F."/>
            <person name="Boufleur T.R."/>
            <person name="Ciampi-Guillardi M."/>
            <person name="Sukno S.A."/>
            <person name="Thon M.R."/>
            <person name="Massola Junior N.S."/>
            <person name="Baroncelli R."/>
        </authorList>
    </citation>
    <scope>NUCLEOTIDE SEQUENCE</scope>
    <source>
        <strain evidence="6">LFN0074</strain>
    </source>
</reference>
<evidence type="ECO:0000256" key="3">
    <source>
        <dbReference type="ARBA" id="ARBA00022723"/>
    </source>
</evidence>
<keyword evidence="3" id="KW-0479">Metal-binding</keyword>
<evidence type="ECO:0000256" key="4">
    <source>
        <dbReference type="ARBA" id="ARBA00023004"/>
    </source>
</evidence>
<dbReference type="AlphaFoldDB" id="A0A8H6JPI2"/>
<keyword evidence="2" id="KW-0349">Heme</keyword>
<evidence type="ECO:0000313" key="6">
    <source>
        <dbReference type="EMBL" id="KAF6816450.1"/>
    </source>
</evidence>
<dbReference type="Proteomes" id="UP000639643">
    <property type="component" value="Unassembled WGS sequence"/>
</dbReference>
<dbReference type="EMBL" id="WIGM01000675">
    <property type="protein sequence ID" value="KAF6816450.1"/>
    <property type="molecule type" value="Genomic_DNA"/>
</dbReference>
<dbReference type="InterPro" id="IPR025702">
    <property type="entry name" value="OXD"/>
</dbReference>
<protein>
    <submittedName>
        <fullName evidence="6">Phenylacetaldoxime dehydratase</fullName>
    </submittedName>
</protein>
<accession>A0A8H6JPI2</accession>
<dbReference type="Pfam" id="PF13816">
    <property type="entry name" value="Dehydratase_hem"/>
    <property type="match status" value="1"/>
</dbReference>
<dbReference type="GO" id="GO:0016829">
    <property type="term" value="F:lyase activity"/>
    <property type="evidence" value="ECO:0007669"/>
    <property type="project" value="UniProtKB-KW"/>
</dbReference>
<name>A0A8H6JPI2_9PEZI</name>
<dbReference type="OrthoDB" id="3359285at2759"/>
<evidence type="ECO:0000256" key="2">
    <source>
        <dbReference type="ARBA" id="ARBA00022617"/>
    </source>
</evidence>
<keyword evidence="7" id="KW-1185">Reference proteome</keyword>
<keyword evidence="4" id="KW-0408">Iron</keyword>